<feature type="region of interest" description="Disordered" evidence="1">
    <location>
        <begin position="101"/>
        <end position="124"/>
    </location>
</feature>
<dbReference type="EMBL" id="CP066681">
    <property type="protein sequence ID" value="QQG36861.1"/>
    <property type="molecule type" value="Genomic_DNA"/>
</dbReference>
<feature type="chain" id="PRO_5032743952" evidence="2">
    <location>
        <begin position="22"/>
        <end position="135"/>
    </location>
</feature>
<feature type="signal peptide" evidence="2">
    <location>
        <begin position="1"/>
        <end position="21"/>
    </location>
</feature>
<reference evidence="3 4" key="1">
    <citation type="submission" date="2020-07" db="EMBL/GenBank/DDBJ databases">
        <title>Huge and variable diversity of episymbiotic CPR bacteria and DPANN archaea in groundwater ecosystems.</title>
        <authorList>
            <person name="He C.Y."/>
            <person name="Keren R."/>
            <person name="Whittaker M."/>
            <person name="Farag I.F."/>
            <person name="Doudna J."/>
            <person name="Cate J.H.D."/>
            <person name="Banfield J.F."/>
        </authorList>
    </citation>
    <scope>NUCLEOTIDE SEQUENCE [LARGE SCALE GENOMIC DNA]</scope>
    <source>
        <strain evidence="3">NC_groundwater_70_Ag_B-0.1um_54_66</strain>
    </source>
</reference>
<evidence type="ECO:0000313" key="3">
    <source>
        <dbReference type="EMBL" id="QQG36861.1"/>
    </source>
</evidence>
<accession>A0A7T5UIC6</accession>
<gene>
    <name evidence="3" type="ORF">HYS17_03555</name>
</gene>
<name>A0A7T5UIC6_9BACT</name>
<proteinExistence type="predicted"/>
<evidence type="ECO:0000256" key="1">
    <source>
        <dbReference type="SAM" id="MobiDB-lite"/>
    </source>
</evidence>
<dbReference type="Proteomes" id="UP000595362">
    <property type="component" value="Chromosome"/>
</dbReference>
<sequence>MKKPLIALMMLVMLTPSLTCAMPLCGEESATKAVAAPCAGHADDPTDDHGNRKSGAGQKLKLLKDCMGVDLQVVDSLLIEKTDIHSPVFIFALGDDPAVRRPDRKADAIRGPPPDRSTAHSAQPSLILSTQRFRI</sequence>
<dbReference type="AlphaFoldDB" id="A0A7T5UIC6"/>
<organism evidence="3 4">
    <name type="scientific">Micavibrio aeruginosavorus</name>
    <dbReference type="NCBI Taxonomy" id="349221"/>
    <lineage>
        <taxon>Bacteria</taxon>
        <taxon>Pseudomonadati</taxon>
        <taxon>Bdellovibrionota</taxon>
        <taxon>Bdellovibrionia</taxon>
        <taxon>Bdellovibrionales</taxon>
        <taxon>Pseudobdellovibrionaceae</taxon>
        <taxon>Micavibrio</taxon>
    </lineage>
</organism>
<keyword evidence="2" id="KW-0732">Signal</keyword>
<evidence type="ECO:0000313" key="4">
    <source>
        <dbReference type="Proteomes" id="UP000595362"/>
    </source>
</evidence>
<evidence type="ECO:0000256" key="2">
    <source>
        <dbReference type="SAM" id="SignalP"/>
    </source>
</evidence>
<protein>
    <submittedName>
        <fullName evidence="3">Uncharacterized protein</fullName>
    </submittedName>
</protein>